<organism evidence="4 5">
    <name type="scientific">Thermoanaerobaculum aquaticum</name>
    <dbReference type="NCBI Taxonomy" id="1312852"/>
    <lineage>
        <taxon>Bacteria</taxon>
        <taxon>Pseudomonadati</taxon>
        <taxon>Acidobacteriota</taxon>
        <taxon>Thermoanaerobaculia</taxon>
        <taxon>Thermoanaerobaculales</taxon>
        <taxon>Thermoanaerobaculaceae</taxon>
        <taxon>Thermoanaerobaculum</taxon>
    </lineage>
</organism>
<name>A0A062XYT1_9BACT</name>
<keyword evidence="1" id="KW-0677">Repeat</keyword>
<feature type="repeat" description="NHL" evidence="2">
    <location>
        <begin position="164"/>
        <end position="200"/>
    </location>
</feature>
<dbReference type="PROSITE" id="PS51125">
    <property type="entry name" value="NHL"/>
    <property type="match status" value="4"/>
</dbReference>
<dbReference type="Proteomes" id="UP000027284">
    <property type="component" value="Unassembled WGS sequence"/>
</dbReference>
<dbReference type="Gene3D" id="2.120.10.30">
    <property type="entry name" value="TolB, C-terminal domain"/>
    <property type="match status" value="3"/>
</dbReference>
<keyword evidence="3" id="KW-0732">Signal</keyword>
<accession>A0A062XYT1</accession>
<proteinExistence type="predicted"/>
<dbReference type="GO" id="GO:0008270">
    <property type="term" value="F:zinc ion binding"/>
    <property type="evidence" value="ECO:0007669"/>
    <property type="project" value="UniProtKB-KW"/>
</dbReference>
<evidence type="ECO:0008006" key="6">
    <source>
        <dbReference type="Google" id="ProtNLM"/>
    </source>
</evidence>
<comment type="caution">
    <text evidence="4">The sequence shown here is derived from an EMBL/GenBank/DDBJ whole genome shotgun (WGS) entry which is preliminary data.</text>
</comment>
<protein>
    <recommendedName>
        <fullName evidence="6">6-bladed beta-propeller</fullName>
    </recommendedName>
</protein>
<dbReference type="EMBL" id="JMFG01000006">
    <property type="protein sequence ID" value="KDA54594.1"/>
    <property type="molecule type" value="Genomic_DNA"/>
</dbReference>
<dbReference type="InterPro" id="IPR050952">
    <property type="entry name" value="TRIM-NHL_E3_ligases"/>
</dbReference>
<dbReference type="PANTHER" id="PTHR24104:SF25">
    <property type="entry name" value="PROTEIN LIN-41"/>
    <property type="match status" value="1"/>
</dbReference>
<keyword evidence="5" id="KW-1185">Reference proteome</keyword>
<feature type="signal peptide" evidence="3">
    <location>
        <begin position="1"/>
        <end position="26"/>
    </location>
</feature>
<evidence type="ECO:0000256" key="2">
    <source>
        <dbReference type="PROSITE-ProRule" id="PRU00504"/>
    </source>
</evidence>
<dbReference type="InterPro" id="IPR001258">
    <property type="entry name" value="NHL_repeat"/>
</dbReference>
<dbReference type="Pfam" id="PF01436">
    <property type="entry name" value="NHL"/>
    <property type="match status" value="1"/>
</dbReference>
<dbReference type="PROSITE" id="PS51257">
    <property type="entry name" value="PROKAR_LIPOPROTEIN"/>
    <property type="match status" value="1"/>
</dbReference>
<evidence type="ECO:0000313" key="4">
    <source>
        <dbReference type="EMBL" id="KDA54594.1"/>
    </source>
</evidence>
<dbReference type="InterPro" id="IPR011042">
    <property type="entry name" value="6-blade_b-propeller_TolB-like"/>
</dbReference>
<dbReference type="AlphaFoldDB" id="A0A062XYT1"/>
<dbReference type="STRING" id="1312852.EG19_10555"/>
<dbReference type="PANTHER" id="PTHR24104">
    <property type="entry name" value="E3 UBIQUITIN-PROTEIN LIGASE NHLRC1-RELATED"/>
    <property type="match status" value="1"/>
</dbReference>
<evidence type="ECO:0000256" key="1">
    <source>
        <dbReference type="ARBA" id="ARBA00022737"/>
    </source>
</evidence>
<feature type="chain" id="PRO_5001620842" description="6-bladed beta-propeller" evidence="3">
    <location>
        <begin position="27"/>
        <end position="346"/>
    </location>
</feature>
<evidence type="ECO:0000256" key="3">
    <source>
        <dbReference type="SAM" id="SignalP"/>
    </source>
</evidence>
<dbReference type="Pfam" id="PF17170">
    <property type="entry name" value="DUF5128"/>
    <property type="match status" value="1"/>
</dbReference>
<feature type="repeat" description="NHL" evidence="2">
    <location>
        <begin position="117"/>
        <end position="156"/>
    </location>
</feature>
<feature type="repeat" description="NHL" evidence="2">
    <location>
        <begin position="205"/>
        <end position="248"/>
    </location>
</feature>
<gene>
    <name evidence="4" type="ORF">EG19_10555</name>
</gene>
<dbReference type="SUPFAM" id="SSF101898">
    <property type="entry name" value="NHL repeat"/>
    <property type="match status" value="1"/>
</dbReference>
<evidence type="ECO:0000313" key="5">
    <source>
        <dbReference type="Proteomes" id="UP000027284"/>
    </source>
</evidence>
<sequence>MRVNMKACFLLWVAVLSACASAPKQAKTEADPYARYVWPPPPDEAKIRLVTILSGRADVEAESKWKRALIGASPHAVFDFLRKPFAALFDAQGRLWVSDPGLHALVRFDQQNRRYDVFGTTGSLRLKTPLGLGLGPDGTVYVADADLKRVLAYGPEGELKTAYGKPGELENPTDAAVSPDGKKLYVTDSKAHRVVIFEAATGKVVGSFGERGSGEGQFSFPSALCFDAEGHLFVVDQINARVQVFDSDGTFLQVIGGLGVGFGNFVRPKDVAVDNQGRLYVSDAAFNNVQIFDRELRLLTFVGETGEQPGQFRIASGIAVRPGEFAVVDQLGRRVQLFRYLPTTGE</sequence>
<feature type="repeat" description="NHL" evidence="2">
    <location>
        <begin position="252"/>
        <end position="295"/>
    </location>
</feature>
<reference evidence="4 5" key="1">
    <citation type="submission" date="2014-04" db="EMBL/GenBank/DDBJ databases">
        <title>The Genome Sequence of Thermoanaerobaculum aquaticum MP-01, The First Cultivated Group 23 Acidobacterium.</title>
        <authorList>
            <person name="Stamps B.W."/>
            <person name="Losey N.A."/>
            <person name="Lawson P.A."/>
            <person name="Stevenson B.S."/>
        </authorList>
    </citation>
    <scope>NUCLEOTIDE SEQUENCE [LARGE SCALE GENOMIC DNA]</scope>
    <source>
        <strain evidence="4 5">MP-01</strain>
    </source>
</reference>